<comment type="caution">
    <text evidence="1">The sequence shown here is derived from an EMBL/GenBank/DDBJ whole genome shotgun (WGS) entry which is preliminary data.</text>
</comment>
<reference evidence="1" key="1">
    <citation type="submission" date="2021-01" db="EMBL/GenBank/DDBJ databases">
        <title>Genome public.</title>
        <authorList>
            <person name="Liu C."/>
            <person name="Sun Q."/>
        </authorList>
    </citation>
    <scope>NUCLEOTIDE SEQUENCE</scope>
    <source>
        <strain evidence="1">YIM B02565</strain>
    </source>
</reference>
<dbReference type="Proteomes" id="UP000623681">
    <property type="component" value="Unassembled WGS sequence"/>
</dbReference>
<dbReference type="AlphaFoldDB" id="A0A937FBU6"/>
<name>A0A937FBU6_9CLOT</name>
<gene>
    <name evidence="1" type="ORF">JK634_04365</name>
</gene>
<sequence>MALNKELLITKDKITFINENKEFYIREINKYDSLIKGNINIVIKGETLMITKININKKPDKKLIYETINSNFFNSKDKLFHYIYDKKNKTLIIYSVIKPFVLNKIIEKACIKKIRPYEVFLFEKFKRKIKNKCGMIFYIEEGYAIALGIVNGYMGFIKEVENIEKESLFSVIDEFKSAEKIKDMELMIRGDEKKLDYFNIEELRKVFI</sequence>
<proteinExistence type="predicted"/>
<evidence type="ECO:0000313" key="1">
    <source>
        <dbReference type="EMBL" id="MBL4931029.1"/>
    </source>
</evidence>
<accession>A0A937FBU6</accession>
<organism evidence="1 2">
    <name type="scientific">Clostridium paridis</name>
    <dbReference type="NCBI Taxonomy" id="2803863"/>
    <lineage>
        <taxon>Bacteria</taxon>
        <taxon>Bacillati</taxon>
        <taxon>Bacillota</taxon>
        <taxon>Clostridia</taxon>
        <taxon>Eubacteriales</taxon>
        <taxon>Clostridiaceae</taxon>
        <taxon>Clostridium</taxon>
    </lineage>
</organism>
<dbReference type="EMBL" id="JAESWA010000017">
    <property type="protein sequence ID" value="MBL4931029.1"/>
    <property type="molecule type" value="Genomic_DNA"/>
</dbReference>
<protein>
    <submittedName>
        <fullName evidence="1">Uncharacterized protein</fullName>
    </submittedName>
</protein>
<keyword evidence="2" id="KW-1185">Reference proteome</keyword>
<evidence type="ECO:0000313" key="2">
    <source>
        <dbReference type="Proteomes" id="UP000623681"/>
    </source>
</evidence>